<dbReference type="SUPFAM" id="SSF47336">
    <property type="entry name" value="ACP-like"/>
    <property type="match status" value="1"/>
</dbReference>
<dbReference type="InParanoid" id="A0A0G4E878"/>
<dbReference type="PROSITE" id="PS50075">
    <property type="entry name" value="CARRIER"/>
    <property type="match status" value="1"/>
</dbReference>
<dbReference type="VEuPathDB" id="CryptoDB:Vbra_19978"/>
<evidence type="ECO:0000313" key="4">
    <source>
        <dbReference type="Proteomes" id="UP000041254"/>
    </source>
</evidence>
<dbReference type="EMBL" id="CDMY01000022">
    <property type="protein sequence ID" value="CEL91775.1"/>
    <property type="molecule type" value="Genomic_DNA"/>
</dbReference>
<sequence>MVSIVHLILSSFLSILSLSDAAAAPSFIPSPPSPPRPTHLRLLAATSSKPVLRESDIVITVKEVLADVSCKSVDEISEEDHINFDLMLDSVGQVEALARVEEELDITIPEDDYESSNFYFVRSAIEYLVARAKEEGRLDLTS</sequence>
<protein>
    <recommendedName>
        <fullName evidence="2">Carrier domain-containing protein</fullName>
    </recommendedName>
</protein>
<keyword evidence="4" id="KW-1185">Reference proteome</keyword>
<dbReference type="AlphaFoldDB" id="A0A0G4E878"/>
<gene>
    <name evidence="3" type="ORF">Vbra_19978</name>
</gene>
<reference evidence="3 4" key="1">
    <citation type="submission" date="2014-11" db="EMBL/GenBank/DDBJ databases">
        <authorList>
            <person name="Zhu J."/>
            <person name="Qi W."/>
            <person name="Song R."/>
        </authorList>
    </citation>
    <scope>NUCLEOTIDE SEQUENCE [LARGE SCALE GENOMIC DNA]</scope>
</reference>
<organism evidence="3 4">
    <name type="scientific">Vitrella brassicaformis (strain CCMP3155)</name>
    <dbReference type="NCBI Taxonomy" id="1169540"/>
    <lineage>
        <taxon>Eukaryota</taxon>
        <taxon>Sar</taxon>
        <taxon>Alveolata</taxon>
        <taxon>Colpodellida</taxon>
        <taxon>Vitrellaceae</taxon>
        <taxon>Vitrella</taxon>
    </lineage>
</organism>
<evidence type="ECO:0000313" key="3">
    <source>
        <dbReference type="EMBL" id="CEL91775.1"/>
    </source>
</evidence>
<dbReference type="InterPro" id="IPR036736">
    <property type="entry name" value="ACP-like_sf"/>
</dbReference>
<accession>A0A0G4E878</accession>
<evidence type="ECO:0000256" key="1">
    <source>
        <dbReference type="SAM" id="SignalP"/>
    </source>
</evidence>
<dbReference type="InterPro" id="IPR009081">
    <property type="entry name" value="PP-bd_ACP"/>
</dbReference>
<dbReference type="Pfam" id="PF00550">
    <property type="entry name" value="PP-binding"/>
    <property type="match status" value="1"/>
</dbReference>
<keyword evidence="1" id="KW-0732">Signal</keyword>
<dbReference type="Proteomes" id="UP000041254">
    <property type="component" value="Unassembled WGS sequence"/>
</dbReference>
<feature type="domain" description="Carrier" evidence="2">
    <location>
        <begin position="55"/>
        <end position="132"/>
    </location>
</feature>
<proteinExistence type="predicted"/>
<dbReference type="Gene3D" id="1.10.1200.10">
    <property type="entry name" value="ACP-like"/>
    <property type="match status" value="1"/>
</dbReference>
<evidence type="ECO:0000259" key="2">
    <source>
        <dbReference type="PROSITE" id="PS50075"/>
    </source>
</evidence>
<feature type="signal peptide" evidence="1">
    <location>
        <begin position="1"/>
        <end position="23"/>
    </location>
</feature>
<name>A0A0G4E878_VITBC</name>
<feature type="chain" id="PRO_5005186827" description="Carrier domain-containing protein" evidence="1">
    <location>
        <begin position="24"/>
        <end position="142"/>
    </location>
</feature>